<evidence type="ECO:0000256" key="2">
    <source>
        <dbReference type="ARBA" id="ARBA00023002"/>
    </source>
</evidence>
<dbReference type="Pfam" id="PF00171">
    <property type="entry name" value="Aldedh"/>
    <property type="match status" value="1"/>
</dbReference>
<evidence type="ECO:0000259" key="7">
    <source>
        <dbReference type="Pfam" id="PF00171"/>
    </source>
</evidence>
<dbReference type="GO" id="GO:0019545">
    <property type="term" value="P:L-arginine catabolic process to succinate"/>
    <property type="evidence" value="ECO:0007669"/>
    <property type="project" value="UniProtKB-UniRule"/>
</dbReference>
<dbReference type="InterPro" id="IPR015590">
    <property type="entry name" value="Aldehyde_DH_dom"/>
</dbReference>
<comment type="similarity">
    <text evidence="4">Belongs to the aldehyde dehydrogenase family. AstD subfamily.</text>
</comment>
<reference evidence="8 9" key="1">
    <citation type="submission" date="2016-11" db="EMBL/GenBank/DDBJ databases">
        <authorList>
            <person name="Jaros S."/>
            <person name="Januszkiewicz K."/>
            <person name="Wedrychowicz H."/>
        </authorList>
    </citation>
    <scope>NUCLEOTIDE SEQUENCE [LARGE SCALE GENOMIC DNA]</scope>
    <source>
        <strain evidence="8 9">DSM 16917</strain>
    </source>
</reference>
<proteinExistence type="inferred from homology"/>
<dbReference type="PANTHER" id="PTHR11699">
    <property type="entry name" value="ALDEHYDE DEHYDROGENASE-RELATED"/>
    <property type="match status" value="1"/>
</dbReference>
<evidence type="ECO:0000256" key="5">
    <source>
        <dbReference type="PROSITE-ProRule" id="PRU10007"/>
    </source>
</evidence>
<dbReference type="STRING" id="299255.SAMN02745129_0456"/>
<keyword evidence="3 4" id="KW-0520">NAD</keyword>
<feature type="domain" description="Aldehyde dehydrogenase" evidence="7">
    <location>
        <begin position="9"/>
        <end position="460"/>
    </location>
</feature>
<protein>
    <recommendedName>
        <fullName evidence="4">N-succinylglutamate 5-semialdehyde dehydrogenase</fullName>
        <ecNumber evidence="4">1.2.1.71</ecNumber>
    </recommendedName>
    <alternativeName>
        <fullName evidence="4">Succinylglutamic semialdehyde dehydrogenase</fullName>
        <shortName evidence="4">SGSD</shortName>
    </alternativeName>
</protein>
<dbReference type="OrthoDB" id="9812625at2"/>
<dbReference type="AlphaFoldDB" id="A0A1M5ZQ03"/>
<dbReference type="Gene3D" id="3.40.309.10">
    <property type="entry name" value="Aldehyde Dehydrogenase, Chain A, domain 2"/>
    <property type="match status" value="1"/>
</dbReference>
<evidence type="ECO:0000256" key="6">
    <source>
        <dbReference type="SAM" id="MobiDB-lite"/>
    </source>
</evidence>
<feature type="binding site" evidence="4">
    <location>
        <begin position="220"/>
        <end position="225"/>
    </location>
    <ligand>
        <name>NAD(+)</name>
        <dbReference type="ChEBI" id="CHEBI:57540"/>
    </ligand>
</feature>
<dbReference type="InterPro" id="IPR016162">
    <property type="entry name" value="Ald_DH_N"/>
</dbReference>
<keyword evidence="1 4" id="KW-0056">Arginine metabolism</keyword>
<evidence type="ECO:0000313" key="9">
    <source>
        <dbReference type="Proteomes" id="UP000184268"/>
    </source>
</evidence>
<organism evidence="8 9">
    <name type="scientific">Ferrimonas marina</name>
    <dbReference type="NCBI Taxonomy" id="299255"/>
    <lineage>
        <taxon>Bacteria</taxon>
        <taxon>Pseudomonadati</taxon>
        <taxon>Pseudomonadota</taxon>
        <taxon>Gammaproteobacteria</taxon>
        <taxon>Alteromonadales</taxon>
        <taxon>Ferrimonadaceae</taxon>
        <taxon>Ferrimonas</taxon>
    </lineage>
</organism>
<dbReference type="Gene3D" id="3.40.605.10">
    <property type="entry name" value="Aldehyde Dehydrogenase, Chain A, domain 1"/>
    <property type="match status" value="1"/>
</dbReference>
<dbReference type="Proteomes" id="UP000184268">
    <property type="component" value="Unassembled WGS sequence"/>
</dbReference>
<dbReference type="EC" id="1.2.1.71" evidence="4"/>
<dbReference type="InterPro" id="IPR029510">
    <property type="entry name" value="Ald_DH_CS_GLU"/>
</dbReference>
<dbReference type="PROSITE" id="PS00687">
    <property type="entry name" value="ALDEHYDE_DEHYDR_GLU"/>
    <property type="match status" value="1"/>
</dbReference>
<evidence type="ECO:0000256" key="1">
    <source>
        <dbReference type="ARBA" id="ARBA00022503"/>
    </source>
</evidence>
<evidence type="ECO:0000256" key="3">
    <source>
        <dbReference type="ARBA" id="ARBA00023027"/>
    </source>
</evidence>
<feature type="region of interest" description="Disordered" evidence="6">
    <location>
        <begin position="1"/>
        <end position="20"/>
    </location>
</feature>
<comment type="function">
    <text evidence="4">Catalyzes the NAD-dependent reduction of succinylglutamate semialdehyde into succinylglutamate.</text>
</comment>
<feature type="compositionally biased region" description="Polar residues" evidence="6">
    <location>
        <begin position="8"/>
        <end position="20"/>
    </location>
</feature>
<dbReference type="InterPro" id="IPR016160">
    <property type="entry name" value="Ald_DH_CS_CYS"/>
</dbReference>
<dbReference type="EMBL" id="FQXG01000014">
    <property type="protein sequence ID" value="SHI26209.1"/>
    <property type="molecule type" value="Genomic_DNA"/>
</dbReference>
<dbReference type="InterPro" id="IPR016161">
    <property type="entry name" value="Ald_DH/histidinol_DH"/>
</dbReference>
<dbReference type="NCBIfam" id="TIGR03240">
    <property type="entry name" value="arg_catab_astD"/>
    <property type="match status" value="1"/>
</dbReference>
<keyword evidence="9" id="KW-1185">Reference proteome</keyword>
<dbReference type="UniPathway" id="UPA00185">
    <property type="reaction ID" value="UER00282"/>
</dbReference>
<dbReference type="SUPFAM" id="SSF53720">
    <property type="entry name" value="ALDH-like"/>
    <property type="match status" value="1"/>
</dbReference>
<dbReference type="InterPro" id="IPR016163">
    <property type="entry name" value="Ald_DH_C"/>
</dbReference>
<dbReference type="InterPro" id="IPR017649">
    <property type="entry name" value="SuccinylGlu_semiald_DH_AstD"/>
</dbReference>
<dbReference type="NCBIfam" id="NF006992">
    <property type="entry name" value="PRK09457.1"/>
    <property type="match status" value="1"/>
</dbReference>
<gene>
    <name evidence="4" type="primary">astD</name>
    <name evidence="8" type="ORF">SAMN02745129_0456</name>
</gene>
<name>A0A1M5ZQ03_9GAMM</name>
<dbReference type="GO" id="GO:0019544">
    <property type="term" value="P:L-arginine catabolic process to L-glutamate"/>
    <property type="evidence" value="ECO:0007669"/>
    <property type="project" value="UniProtKB-UniRule"/>
</dbReference>
<dbReference type="FunFam" id="3.40.605.10:FF:000010">
    <property type="entry name" value="N-succinylglutamate 5-semialdehyde dehydrogenase"/>
    <property type="match status" value="1"/>
</dbReference>
<dbReference type="PROSITE" id="PS00070">
    <property type="entry name" value="ALDEHYDE_DEHYDR_CYS"/>
    <property type="match status" value="1"/>
</dbReference>
<dbReference type="GO" id="GO:0043824">
    <property type="term" value="F:succinylglutamate-semialdehyde dehydrogenase activity"/>
    <property type="evidence" value="ECO:0007669"/>
    <property type="project" value="UniProtKB-EC"/>
</dbReference>
<comment type="pathway">
    <text evidence="4">Amino-acid degradation; L-arginine degradation via AST pathway; L-glutamate and succinate from L-arginine: step 4/5.</text>
</comment>
<dbReference type="HAMAP" id="MF_01174">
    <property type="entry name" value="Aldedh_AstD"/>
    <property type="match status" value="1"/>
</dbReference>
<evidence type="ECO:0000313" key="8">
    <source>
        <dbReference type="EMBL" id="SHI26209.1"/>
    </source>
</evidence>
<evidence type="ECO:0000256" key="4">
    <source>
        <dbReference type="HAMAP-Rule" id="MF_01174"/>
    </source>
</evidence>
<accession>A0A1M5ZQ03</accession>
<feature type="active site" evidence="4 5">
    <location>
        <position position="243"/>
    </location>
</feature>
<dbReference type="RefSeq" id="WP_067665501.1">
    <property type="nucleotide sequence ID" value="NZ_FQXG01000014.1"/>
</dbReference>
<feature type="active site" evidence="4">
    <location>
        <position position="277"/>
    </location>
</feature>
<comment type="catalytic activity">
    <reaction evidence="4">
        <text>N-succinyl-L-glutamate 5-semialdehyde + NAD(+) + H2O = N-succinyl-L-glutamate + NADH + 2 H(+)</text>
        <dbReference type="Rhea" id="RHEA:10812"/>
        <dbReference type="ChEBI" id="CHEBI:15377"/>
        <dbReference type="ChEBI" id="CHEBI:15378"/>
        <dbReference type="ChEBI" id="CHEBI:57540"/>
        <dbReference type="ChEBI" id="CHEBI:57945"/>
        <dbReference type="ChEBI" id="CHEBI:58520"/>
        <dbReference type="ChEBI" id="CHEBI:58763"/>
        <dbReference type="EC" id="1.2.1.71"/>
    </reaction>
</comment>
<keyword evidence="2 4" id="KW-0560">Oxidoreductase</keyword>
<sequence>MTHLINGEWQSGQGPNLTSYNPATGEALWHGRGADASQVDAAIAAARDAQLEWFLSGLPARQALVRAFKQQLEADKGPLAQLISEETGKPLWETRTEVGAMIGKVELSITAHQDRTGDSEKALPLGRAMLRHKPHGVVAVFGPYNFPGHLPNGHMVPALLAGNTVVLKPSELTPKVSEHVLKLWQAAGLPKGVINLVQGELETGKALASHPGIDGLFFTGSSRTGHLLHQQYAGQPGKILALEMGGNNPLIVREVADERAAVHDIIQSAFISSGQRCTCARRLLLPNTSQGDALLARLLEATKLIRVDQPNAEPAPFIGSMISSEAALGMVAAQRQLESLGGKVLEPLTVVTPGTGLVRPGIIDVTAIESLPDEEYFGPLLQVIRYDDFDQAIRIANDTGYGLSAGLLSDSRAEWDYFLPRSRAGIVNWNRQITGAAGSAPFGGIGASGNHRASAYYAADYCAYPVASMEADQVVMPETLAPGLEL</sequence>
<dbReference type="CDD" id="cd07095">
    <property type="entry name" value="ALDH_SGSD_AstD"/>
    <property type="match status" value="1"/>
</dbReference>